<evidence type="ECO:0000256" key="2">
    <source>
        <dbReference type="ARBA" id="ARBA00022448"/>
    </source>
</evidence>
<dbReference type="RefSeq" id="WP_205260847.1">
    <property type="nucleotide sequence ID" value="NZ_JAERWK010000015.1"/>
</dbReference>
<keyword evidence="2 7" id="KW-0813">Transport</keyword>
<name>A0A938YHG7_9ACTN</name>
<accession>A0A938YHG7</accession>
<keyword evidence="4 7" id="KW-0812">Transmembrane</keyword>
<evidence type="ECO:0000256" key="7">
    <source>
        <dbReference type="RuleBase" id="RU363032"/>
    </source>
</evidence>
<feature type="transmembrane region" description="Helical" evidence="7">
    <location>
        <begin position="96"/>
        <end position="121"/>
    </location>
</feature>
<evidence type="ECO:0000313" key="10">
    <source>
        <dbReference type="EMBL" id="MBM9467885.1"/>
    </source>
</evidence>
<feature type="transmembrane region" description="Helical" evidence="7">
    <location>
        <begin position="204"/>
        <end position="229"/>
    </location>
</feature>
<keyword evidence="3" id="KW-1003">Cell membrane</keyword>
<dbReference type="PROSITE" id="PS50928">
    <property type="entry name" value="ABC_TM1"/>
    <property type="match status" value="1"/>
</dbReference>
<keyword evidence="5 7" id="KW-1133">Transmembrane helix</keyword>
<dbReference type="PANTHER" id="PTHR30151:SF20">
    <property type="entry name" value="ABC TRANSPORTER PERMEASE PROTEIN HI_0355-RELATED"/>
    <property type="match status" value="1"/>
</dbReference>
<evidence type="ECO:0000256" key="3">
    <source>
        <dbReference type="ARBA" id="ARBA00022475"/>
    </source>
</evidence>
<comment type="caution">
    <text evidence="10">The sequence shown here is derived from an EMBL/GenBank/DDBJ whole genome shotgun (WGS) entry which is preliminary data.</text>
</comment>
<dbReference type="SUPFAM" id="SSF161098">
    <property type="entry name" value="MetI-like"/>
    <property type="match status" value="1"/>
</dbReference>
<dbReference type="GO" id="GO:0055085">
    <property type="term" value="P:transmembrane transport"/>
    <property type="evidence" value="ECO:0007669"/>
    <property type="project" value="InterPro"/>
</dbReference>
<dbReference type="InterPro" id="IPR035906">
    <property type="entry name" value="MetI-like_sf"/>
</dbReference>
<organism evidence="10 11">
    <name type="scientific">Nakamurella leprariae</name>
    <dbReference type="NCBI Taxonomy" id="2803911"/>
    <lineage>
        <taxon>Bacteria</taxon>
        <taxon>Bacillati</taxon>
        <taxon>Actinomycetota</taxon>
        <taxon>Actinomycetes</taxon>
        <taxon>Nakamurellales</taxon>
        <taxon>Nakamurellaceae</taxon>
        <taxon>Nakamurella</taxon>
    </lineage>
</organism>
<protein>
    <submittedName>
        <fullName evidence="10">ABC transporter permease subunit</fullName>
    </submittedName>
</protein>
<comment type="similarity">
    <text evidence="7">Belongs to the binding-protein-dependent transport system permease family.</text>
</comment>
<reference evidence="10" key="1">
    <citation type="submission" date="2021-01" db="EMBL/GenBank/DDBJ databases">
        <title>YIM 132084 draft genome.</title>
        <authorList>
            <person name="An D."/>
        </authorList>
    </citation>
    <scope>NUCLEOTIDE SEQUENCE</scope>
    <source>
        <strain evidence="10">YIM 132084</strain>
    </source>
</reference>
<keyword evidence="6 7" id="KW-0472">Membrane</keyword>
<evidence type="ECO:0000256" key="6">
    <source>
        <dbReference type="ARBA" id="ARBA00023136"/>
    </source>
</evidence>
<sequence>MTDTQVASPSPGSPSGDVSAIASATPAGAGGTRFKLPGWAGGVIGVLIILAVWWVASITLWQSSNSIPTPVEVFAKFFDGDEWSRLWTNAQGTISAALWGALWGNLAAIALATVVLLIPVLEGIVTQIAITTYCIPLVAIGPICVIVAGRDSPQGASIVLAALSVFFTTVVGCLLGFRAAPRTSMDLVRAYGGGRWTQLRKVQVIAALPNLVAALKISAPAAFLGAVLAEYLGSGGDASLGRALIAAQTQSDAPQLWYLALASGLIAGAGYALVGLVGRFVTPWAAGRAT</sequence>
<gene>
    <name evidence="10" type="ORF">JL106_11380</name>
</gene>
<feature type="transmembrane region" description="Helical" evidence="7">
    <location>
        <begin position="128"/>
        <end position="149"/>
    </location>
</feature>
<evidence type="ECO:0000256" key="5">
    <source>
        <dbReference type="ARBA" id="ARBA00022989"/>
    </source>
</evidence>
<dbReference type="Gene3D" id="1.10.3720.10">
    <property type="entry name" value="MetI-like"/>
    <property type="match status" value="1"/>
</dbReference>
<feature type="transmembrane region" description="Helical" evidence="7">
    <location>
        <begin position="36"/>
        <end position="56"/>
    </location>
</feature>
<evidence type="ECO:0000313" key="11">
    <source>
        <dbReference type="Proteomes" id="UP000663792"/>
    </source>
</evidence>
<evidence type="ECO:0000256" key="1">
    <source>
        <dbReference type="ARBA" id="ARBA00004651"/>
    </source>
</evidence>
<feature type="domain" description="ABC transmembrane type-1" evidence="9">
    <location>
        <begin position="86"/>
        <end position="278"/>
    </location>
</feature>
<feature type="transmembrane region" description="Helical" evidence="7">
    <location>
        <begin position="256"/>
        <end position="278"/>
    </location>
</feature>
<proteinExistence type="inferred from homology"/>
<dbReference type="Proteomes" id="UP000663792">
    <property type="component" value="Unassembled WGS sequence"/>
</dbReference>
<evidence type="ECO:0000256" key="4">
    <source>
        <dbReference type="ARBA" id="ARBA00022692"/>
    </source>
</evidence>
<feature type="region of interest" description="Disordered" evidence="8">
    <location>
        <begin position="1"/>
        <end position="21"/>
    </location>
</feature>
<keyword evidence="11" id="KW-1185">Reference proteome</keyword>
<dbReference type="CDD" id="cd06261">
    <property type="entry name" value="TM_PBP2"/>
    <property type="match status" value="1"/>
</dbReference>
<dbReference type="InterPro" id="IPR000515">
    <property type="entry name" value="MetI-like"/>
</dbReference>
<evidence type="ECO:0000259" key="9">
    <source>
        <dbReference type="PROSITE" id="PS50928"/>
    </source>
</evidence>
<dbReference type="Pfam" id="PF00528">
    <property type="entry name" value="BPD_transp_1"/>
    <property type="match status" value="1"/>
</dbReference>
<dbReference type="GO" id="GO:0005886">
    <property type="term" value="C:plasma membrane"/>
    <property type="evidence" value="ECO:0007669"/>
    <property type="project" value="UniProtKB-SubCell"/>
</dbReference>
<evidence type="ECO:0000256" key="8">
    <source>
        <dbReference type="SAM" id="MobiDB-lite"/>
    </source>
</evidence>
<feature type="transmembrane region" description="Helical" evidence="7">
    <location>
        <begin position="155"/>
        <end position="177"/>
    </location>
</feature>
<dbReference type="EMBL" id="JAERWK010000015">
    <property type="protein sequence ID" value="MBM9467885.1"/>
    <property type="molecule type" value="Genomic_DNA"/>
</dbReference>
<dbReference type="PANTHER" id="PTHR30151">
    <property type="entry name" value="ALKANE SULFONATE ABC TRANSPORTER-RELATED, MEMBRANE SUBUNIT"/>
    <property type="match status" value="1"/>
</dbReference>
<dbReference type="AlphaFoldDB" id="A0A938YHG7"/>
<comment type="subcellular location">
    <subcellularLocation>
        <location evidence="1 7">Cell membrane</location>
        <topology evidence="1 7">Multi-pass membrane protein</topology>
    </subcellularLocation>
</comment>